<dbReference type="Proteomes" id="UP000188268">
    <property type="component" value="Unassembled WGS sequence"/>
</dbReference>
<evidence type="ECO:0000313" key="8">
    <source>
        <dbReference type="EMBL" id="OMO58987.1"/>
    </source>
</evidence>
<feature type="domain" description="F-box" evidence="6">
    <location>
        <begin position="37"/>
        <end position="87"/>
    </location>
</feature>
<comment type="subcellular location">
    <subcellularLocation>
        <location evidence="1">Cytoplasmic vesicle</location>
        <location evidence="1">Clathrin-coated vesicle</location>
    </subcellularLocation>
    <subcellularLocation>
        <location evidence="2">Golgi apparatus</location>
    </subcellularLocation>
</comment>
<feature type="compositionally biased region" description="Basic and acidic residues" evidence="5">
    <location>
        <begin position="567"/>
        <end position="576"/>
    </location>
</feature>
<dbReference type="Gene3D" id="1.20.1280.50">
    <property type="match status" value="1"/>
</dbReference>
<dbReference type="Pfam" id="PF07734">
    <property type="entry name" value="FBA_1"/>
    <property type="match status" value="1"/>
</dbReference>
<evidence type="ECO:0000256" key="4">
    <source>
        <dbReference type="ARBA" id="ARBA00023329"/>
    </source>
</evidence>
<sequence>MAESCVESDSGAAFIFFLGSTGKNVIPSKLEIKDMTDQYQSQLLEEICMEILERLSVKSLIRFKSVCKSWKSLISTPYFMDRHFDRNAANSNKLGIVEMIQVARYNSFYIQTLNFSPTSLGETSIIDQSLEECNDAKVLGWCRGLLLVGVDCSDYKLLLWNPSTSKCKEISDPQYQQLEYEYIDSSTLGYDFNIKSHKIVLIYKLGKFERCISVYTLKTNSWTSVELDTEHKVADYDGYPITLTANGAPHWVINHRDVVTRPESEYNITHRRIEYFDFGVNKLLVVQQPGDYDNCRFAVTPQLYDTEGSLCIGYRKGGFILEIWVMKRYGVKDSWFKWMSYEDEYVPFPICFAKNNINVSFFVGRGKKCCAIYNGKEKGIELEGMGELVSELREMGSLVFHEFKKQASFFFKEKFKTARLALTDVTPVELLTEEATNGNMLSPNASSMSAISRAAFEVDDYWRIVDILHKRLSKFDTKNWRASYNALVLLEHLLTHENEAFLKEERARARKLTMGIKGFGSFSQLSSPRDGRFDSQLFYEDHQNEKENNFLEFKENFSSKEEIKITEENQNKEMKSKSSGINGGIESEREHPFCEDEQETAESLISSIM</sequence>
<evidence type="ECO:0000256" key="1">
    <source>
        <dbReference type="ARBA" id="ARBA00004132"/>
    </source>
</evidence>
<dbReference type="CDD" id="cd22157">
    <property type="entry name" value="F-box_AtFBW1-like"/>
    <property type="match status" value="1"/>
</dbReference>
<dbReference type="GO" id="GO:0005794">
    <property type="term" value="C:Golgi apparatus"/>
    <property type="evidence" value="ECO:0007669"/>
    <property type="project" value="UniProtKB-SubCell"/>
</dbReference>
<dbReference type="Gene3D" id="1.25.40.90">
    <property type="match status" value="1"/>
</dbReference>
<comment type="caution">
    <text evidence="8">The sequence shown here is derived from an EMBL/GenBank/DDBJ whole genome shotgun (WGS) entry which is preliminary data.</text>
</comment>
<dbReference type="InterPro" id="IPR001810">
    <property type="entry name" value="F-box_dom"/>
</dbReference>
<protein>
    <recommendedName>
        <fullName evidence="10">F-box domain-containing protein</fullName>
    </recommendedName>
</protein>
<evidence type="ECO:0000256" key="3">
    <source>
        <dbReference type="ARBA" id="ARBA00023034"/>
    </source>
</evidence>
<dbReference type="InterPro" id="IPR008942">
    <property type="entry name" value="ENTH_VHS"/>
</dbReference>
<dbReference type="Gramene" id="OMO58987">
    <property type="protein sequence ID" value="OMO58987"/>
    <property type="gene ID" value="CCACVL1_25184"/>
</dbReference>
<dbReference type="CDD" id="cd03571">
    <property type="entry name" value="ENTH"/>
    <property type="match status" value="1"/>
</dbReference>
<evidence type="ECO:0000313" key="9">
    <source>
        <dbReference type="Proteomes" id="UP000188268"/>
    </source>
</evidence>
<dbReference type="NCBIfam" id="TIGR01640">
    <property type="entry name" value="F_box_assoc_1"/>
    <property type="match status" value="1"/>
</dbReference>
<dbReference type="InterPro" id="IPR036047">
    <property type="entry name" value="F-box-like_dom_sf"/>
</dbReference>
<dbReference type="InterPro" id="IPR006527">
    <property type="entry name" value="F-box-assoc_dom_typ1"/>
</dbReference>
<dbReference type="SMART" id="SM00256">
    <property type="entry name" value="FBOX"/>
    <property type="match status" value="1"/>
</dbReference>
<keyword evidence="9" id="KW-1185">Reference proteome</keyword>
<dbReference type="Pfam" id="PF00646">
    <property type="entry name" value="F-box"/>
    <property type="match status" value="1"/>
</dbReference>
<evidence type="ECO:0000256" key="2">
    <source>
        <dbReference type="ARBA" id="ARBA00004555"/>
    </source>
</evidence>
<accession>A0A1R3GLR7</accession>
<evidence type="ECO:0000256" key="5">
    <source>
        <dbReference type="SAM" id="MobiDB-lite"/>
    </source>
</evidence>
<proteinExistence type="predicted"/>
<dbReference type="PROSITE" id="PS50942">
    <property type="entry name" value="ENTH"/>
    <property type="match status" value="1"/>
</dbReference>
<organism evidence="8 9">
    <name type="scientific">Corchorus capsularis</name>
    <name type="common">Jute</name>
    <dbReference type="NCBI Taxonomy" id="210143"/>
    <lineage>
        <taxon>Eukaryota</taxon>
        <taxon>Viridiplantae</taxon>
        <taxon>Streptophyta</taxon>
        <taxon>Embryophyta</taxon>
        <taxon>Tracheophyta</taxon>
        <taxon>Spermatophyta</taxon>
        <taxon>Magnoliopsida</taxon>
        <taxon>eudicotyledons</taxon>
        <taxon>Gunneridae</taxon>
        <taxon>Pentapetalae</taxon>
        <taxon>rosids</taxon>
        <taxon>malvids</taxon>
        <taxon>Malvales</taxon>
        <taxon>Malvaceae</taxon>
        <taxon>Grewioideae</taxon>
        <taxon>Apeibeae</taxon>
        <taxon>Corchorus</taxon>
    </lineage>
</organism>
<dbReference type="InterPro" id="IPR013809">
    <property type="entry name" value="ENTH"/>
</dbReference>
<keyword evidence="3" id="KW-0333">Golgi apparatus</keyword>
<dbReference type="OrthoDB" id="10430262at2759"/>
<feature type="region of interest" description="Disordered" evidence="5">
    <location>
        <begin position="567"/>
        <end position="609"/>
    </location>
</feature>
<feature type="domain" description="ENTH" evidence="7">
    <location>
        <begin position="420"/>
        <end position="575"/>
    </location>
</feature>
<keyword evidence="4" id="KW-0968">Cytoplasmic vesicle</keyword>
<reference evidence="8 9" key="1">
    <citation type="submission" date="2013-09" db="EMBL/GenBank/DDBJ databases">
        <title>Corchorus capsularis genome sequencing.</title>
        <authorList>
            <person name="Alam M."/>
            <person name="Haque M.S."/>
            <person name="Islam M.S."/>
            <person name="Emdad E.M."/>
            <person name="Islam M.M."/>
            <person name="Ahmed B."/>
            <person name="Halim A."/>
            <person name="Hossen Q.M.M."/>
            <person name="Hossain M.Z."/>
            <person name="Ahmed R."/>
            <person name="Khan M.M."/>
            <person name="Islam R."/>
            <person name="Rashid M.M."/>
            <person name="Khan S.A."/>
            <person name="Rahman M.S."/>
            <person name="Alam M."/>
        </authorList>
    </citation>
    <scope>NUCLEOTIDE SEQUENCE [LARGE SCALE GENOMIC DNA]</scope>
    <source>
        <strain evidence="9">cv. CVL-1</strain>
        <tissue evidence="8">Whole seedling</tissue>
    </source>
</reference>
<dbReference type="InterPro" id="IPR017451">
    <property type="entry name" value="F-box-assoc_interact_dom"/>
</dbReference>
<dbReference type="STRING" id="210143.A0A1R3GLR7"/>
<gene>
    <name evidence="8" type="ORF">CCACVL1_25184</name>
</gene>
<dbReference type="Pfam" id="PF01417">
    <property type="entry name" value="ENTH"/>
    <property type="match status" value="1"/>
</dbReference>
<dbReference type="PANTHER" id="PTHR31672:SF13">
    <property type="entry name" value="F-BOX PROTEIN CPR30-LIKE"/>
    <property type="match status" value="1"/>
</dbReference>
<dbReference type="SMART" id="SM00273">
    <property type="entry name" value="ENTH"/>
    <property type="match status" value="1"/>
</dbReference>
<dbReference type="AlphaFoldDB" id="A0A1R3GLR7"/>
<dbReference type="InterPro" id="IPR050796">
    <property type="entry name" value="SCF_F-box_component"/>
</dbReference>
<evidence type="ECO:0000259" key="6">
    <source>
        <dbReference type="PROSITE" id="PS50181"/>
    </source>
</evidence>
<dbReference type="GO" id="GO:0030136">
    <property type="term" value="C:clathrin-coated vesicle"/>
    <property type="evidence" value="ECO:0007669"/>
    <property type="project" value="UniProtKB-SubCell"/>
</dbReference>
<dbReference type="SUPFAM" id="SSF81383">
    <property type="entry name" value="F-box domain"/>
    <property type="match status" value="1"/>
</dbReference>
<dbReference type="EMBL" id="AWWV01014051">
    <property type="protein sequence ID" value="OMO58987.1"/>
    <property type="molecule type" value="Genomic_DNA"/>
</dbReference>
<name>A0A1R3GLR7_COCAP</name>
<dbReference type="PANTHER" id="PTHR31672">
    <property type="entry name" value="BNACNNG10540D PROTEIN"/>
    <property type="match status" value="1"/>
</dbReference>
<dbReference type="PROSITE" id="PS50181">
    <property type="entry name" value="FBOX"/>
    <property type="match status" value="1"/>
</dbReference>
<dbReference type="SUPFAM" id="SSF48464">
    <property type="entry name" value="ENTH/VHS domain"/>
    <property type="match status" value="1"/>
</dbReference>
<evidence type="ECO:0000259" key="7">
    <source>
        <dbReference type="PROSITE" id="PS50942"/>
    </source>
</evidence>
<evidence type="ECO:0008006" key="10">
    <source>
        <dbReference type="Google" id="ProtNLM"/>
    </source>
</evidence>